<dbReference type="InParanoid" id="M1ALD5"/>
<dbReference type="HOGENOM" id="CLU_2502349_0_0_1"/>
<keyword evidence="2" id="KW-1185">Reference proteome</keyword>
<dbReference type="PaxDb" id="4113-PGSC0003DMT400025382"/>
<name>M1ALD5_SOLTU</name>
<dbReference type="Proteomes" id="UP000011115">
    <property type="component" value="Unassembled WGS sequence"/>
</dbReference>
<reference evidence="2" key="1">
    <citation type="journal article" date="2011" name="Nature">
        <title>Genome sequence and analysis of the tuber crop potato.</title>
        <authorList>
            <consortium name="The Potato Genome Sequencing Consortium"/>
        </authorList>
    </citation>
    <scope>NUCLEOTIDE SEQUENCE [LARGE SCALE GENOMIC DNA]</scope>
    <source>
        <strain evidence="2">cv. DM1-3 516 R44</strain>
    </source>
</reference>
<proteinExistence type="predicted"/>
<accession>M1ALD5</accession>
<dbReference type="AlphaFoldDB" id="M1ALD5"/>
<reference evidence="1" key="2">
    <citation type="submission" date="2015-06" db="UniProtKB">
        <authorList>
            <consortium name="EnsemblPlants"/>
        </authorList>
    </citation>
    <scope>IDENTIFICATION</scope>
    <source>
        <strain evidence="1">DM1-3 516 R44</strain>
    </source>
</reference>
<dbReference type="EnsemblPlants" id="PGSC0003DMT400025382">
    <property type="protein sequence ID" value="PGSC0003DMT400025382"/>
    <property type="gene ID" value="PGSC0003DMG400009800"/>
</dbReference>
<protein>
    <submittedName>
        <fullName evidence="1">Uncharacterized protein</fullName>
    </submittedName>
</protein>
<evidence type="ECO:0000313" key="2">
    <source>
        <dbReference type="Proteomes" id="UP000011115"/>
    </source>
</evidence>
<evidence type="ECO:0000313" key="1">
    <source>
        <dbReference type="EnsemblPlants" id="PGSC0003DMT400025382"/>
    </source>
</evidence>
<dbReference type="Gramene" id="PGSC0003DMT400025382">
    <property type="protein sequence ID" value="PGSC0003DMT400025382"/>
    <property type="gene ID" value="PGSC0003DMG400009800"/>
</dbReference>
<sequence length="86" mass="9539">MSGIIDRAIEQALTPLRYRVTRCERLIKAHGVSDPISSVQPKLAAGVDDVIVDVERANDELIEETYEEELMSDVDEHGIAYSHGNS</sequence>
<organism evidence="1 2">
    <name type="scientific">Solanum tuberosum</name>
    <name type="common">Potato</name>
    <dbReference type="NCBI Taxonomy" id="4113"/>
    <lineage>
        <taxon>Eukaryota</taxon>
        <taxon>Viridiplantae</taxon>
        <taxon>Streptophyta</taxon>
        <taxon>Embryophyta</taxon>
        <taxon>Tracheophyta</taxon>
        <taxon>Spermatophyta</taxon>
        <taxon>Magnoliopsida</taxon>
        <taxon>eudicotyledons</taxon>
        <taxon>Gunneridae</taxon>
        <taxon>Pentapetalae</taxon>
        <taxon>asterids</taxon>
        <taxon>lamiids</taxon>
        <taxon>Solanales</taxon>
        <taxon>Solanaceae</taxon>
        <taxon>Solanoideae</taxon>
        <taxon>Solaneae</taxon>
        <taxon>Solanum</taxon>
    </lineage>
</organism>